<dbReference type="EMBL" id="JAOYFB010000038">
    <property type="protein sequence ID" value="KAK4027187.1"/>
    <property type="molecule type" value="Genomic_DNA"/>
</dbReference>
<feature type="region of interest" description="Disordered" evidence="1">
    <location>
        <begin position="79"/>
        <end position="108"/>
    </location>
</feature>
<accession>A0ABR0APY3</accession>
<gene>
    <name evidence="2" type="ORF">OUZ56_016199</name>
</gene>
<organism evidence="2 3">
    <name type="scientific">Daphnia magna</name>
    <dbReference type="NCBI Taxonomy" id="35525"/>
    <lineage>
        <taxon>Eukaryota</taxon>
        <taxon>Metazoa</taxon>
        <taxon>Ecdysozoa</taxon>
        <taxon>Arthropoda</taxon>
        <taxon>Crustacea</taxon>
        <taxon>Branchiopoda</taxon>
        <taxon>Diplostraca</taxon>
        <taxon>Cladocera</taxon>
        <taxon>Anomopoda</taxon>
        <taxon>Daphniidae</taxon>
        <taxon>Daphnia</taxon>
    </lineage>
</organism>
<evidence type="ECO:0000256" key="1">
    <source>
        <dbReference type="SAM" id="MobiDB-lite"/>
    </source>
</evidence>
<name>A0ABR0APY3_9CRUS</name>
<comment type="caution">
    <text evidence="2">The sequence shown here is derived from an EMBL/GenBank/DDBJ whole genome shotgun (WGS) entry which is preliminary data.</text>
</comment>
<sequence>METGTFWTILQPVHLIAGILKCMEEHQAAFPELTKQLENKLYVDDWFGGADSISEALLLIDQAENGCPEANDGFQRILESGTNGDNPTRKVRARVSRSVSGEDPTNRGREIHCVVPHQNRASIDSNSRIESNRNIALIRLQGLLAKTQLEDKLKYHEIFQQYVRDGFIEEADRKFIGTCTYLPHRPVIKVGAETTKIPAGIRWISPPERKTEHQ</sequence>
<dbReference type="Proteomes" id="UP001234178">
    <property type="component" value="Unassembled WGS sequence"/>
</dbReference>
<keyword evidence="3" id="KW-1185">Reference proteome</keyword>
<evidence type="ECO:0000313" key="3">
    <source>
        <dbReference type="Proteomes" id="UP001234178"/>
    </source>
</evidence>
<reference evidence="2 3" key="1">
    <citation type="journal article" date="2023" name="Nucleic Acids Res.">
        <title>The hologenome of Daphnia magna reveals possible DNA methylation and microbiome-mediated evolution of the host genome.</title>
        <authorList>
            <person name="Chaturvedi A."/>
            <person name="Li X."/>
            <person name="Dhandapani V."/>
            <person name="Marshall H."/>
            <person name="Kissane S."/>
            <person name="Cuenca-Cambronero M."/>
            <person name="Asole G."/>
            <person name="Calvet F."/>
            <person name="Ruiz-Romero M."/>
            <person name="Marangio P."/>
            <person name="Guigo R."/>
            <person name="Rago D."/>
            <person name="Mirbahai L."/>
            <person name="Eastwood N."/>
            <person name="Colbourne J.K."/>
            <person name="Zhou J."/>
            <person name="Mallon E."/>
            <person name="Orsini L."/>
        </authorList>
    </citation>
    <scope>NUCLEOTIDE SEQUENCE [LARGE SCALE GENOMIC DNA]</scope>
    <source>
        <strain evidence="2">LRV0_1</strain>
    </source>
</reference>
<protein>
    <submittedName>
        <fullName evidence="2">Uncharacterized protein</fullName>
    </submittedName>
</protein>
<proteinExistence type="predicted"/>
<evidence type="ECO:0000313" key="2">
    <source>
        <dbReference type="EMBL" id="KAK4027187.1"/>
    </source>
</evidence>